<comment type="caution">
    <text evidence="1">The sequence shown here is derived from an EMBL/GenBank/DDBJ whole genome shotgun (WGS) entry which is preliminary data.</text>
</comment>
<dbReference type="EMBL" id="CM056813">
    <property type="protein sequence ID" value="KAJ8641386.1"/>
    <property type="molecule type" value="Genomic_DNA"/>
</dbReference>
<evidence type="ECO:0000313" key="1">
    <source>
        <dbReference type="EMBL" id="KAJ8641386.1"/>
    </source>
</evidence>
<dbReference type="Proteomes" id="UP001234297">
    <property type="component" value="Chromosome 5"/>
</dbReference>
<name>A0ACC2M6Y0_PERAE</name>
<protein>
    <submittedName>
        <fullName evidence="1">Uncharacterized protein</fullName>
    </submittedName>
</protein>
<keyword evidence="2" id="KW-1185">Reference proteome</keyword>
<accession>A0ACC2M6Y0</accession>
<evidence type="ECO:0000313" key="2">
    <source>
        <dbReference type="Proteomes" id="UP001234297"/>
    </source>
</evidence>
<organism evidence="1 2">
    <name type="scientific">Persea americana</name>
    <name type="common">Avocado</name>
    <dbReference type="NCBI Taxonomy" id="3435"/>
    <lineage>
        <taxon>Eukaryota</taxon>
        <taxon>Viridiplantae</taxon>
        <taxon>Streptophyta</taxon>
        <taxon>Embryophyta</taxon>
        <taxon>Tracheophyta</taxon>
        <taxon>Spermatophyta</taxon>
        <taxon>Magnoliopsida</taxon>
        <taxon>Magnoliidae</taxon>
        <taxon>Laurales</taxon>
        <taxon>Lauraceae</taxon>
        <taxon>Persea</taxon>
    </lineage>
</organism>
<reference evidence="1 2" key="1">
    <citation type="journal article" date="2022" name="Hortic Res">
        <title>A haplotype resolved chromosomal level avocado genome allows analysis of novel avocado genes.</title>
        <authorList>
            <person name="Nath O."/>
            <person name="Fletcher S.J."/>
            <person name="Hayward A."/>
            <person name="Shaw L.M."/>
            <person name="Masouleh A.K."/>
            <person name="Furtado A."/>
            <person name="Henry R.J."/>
            <person name="Mitter N."/>
        </authorList>
    </citation>
    <scope>NUCLEOTIDE SEQUENCE [LARGE SCALE GENOMIC DNA]</scope>
    <source>
        <strain evidence="2">cv. Hass</strain>
    </source>
</reference>
<proteinExistence type="predicted"/>
<sequence>MLSPTFMTCYMFFLDTNPNLKMIHAKRNRQAEARIDLVFSNRISDRKEGYVTIPTSGAELLCPSSLEPENGIVASFSLPSCHVASHRRLSSPSSLPLVQSASALLEKTTARKVETGKSGSLQRNILGFLGSHGPGEEDWSRPTAAGASCRYSLLPPVACVGEGEEKKSCSRVFVL</sequence>
<gene>
    <name evidence="1" type="ORF">MRB53_018080</name>
</gene>